<dbReference type="PANTHER" id="PTHR30273:SF2">
    <property type="entry name" value="PROTEIN FECR"/>
    <property type="match status" value="1"/>
</dbReference>
<evidence type="ECO:0000313" key="4">
    <source>
        <dbReference type="EMBL" id="MBR8536222.1"/>
    </source>
</evidence>
<dbReference type="GO" id="GO:0016989">
    <property type="term" value="F:sigma factor antagonist activity"/>
    <property type="evidence" value="ECO:0007669"/>
    <property type="project" value="TreeGrafter"/>
</dbReference>
<dbReference type="AlphaFoldDB" id="A0A941F4G1"/>
<comment type="caution">
    <text evidence="4">The sequence shown here is derived from an EMBL/GenBank/DDBJ whole genome shotgun (WGS) entry which is preliminary data.</text>
</comment>
<dbReference type="Pfam" id="PF16344">
    <property type="entry name" value="FecR_C"/>
    <property type="match status" value="1"/>
</dbReference>
<proteinExistence type="predicted"/>
<dbReference type="EMBL" id="JAGTAR010000016">
    <property type="protein sequence ID" value="MBR8536222.1"/>
    <property type="molecule type" value="Genomic_DNA"/>
</dbReference>
<evidence type="ECO:0000259" key="2">
    <source>
        <dbReference type="Pfam" id="PF04773"/>
    </source>
</evidence>
<dbReference type="PIRSF" id="PIRSF018266">
    <property type="entry name" value="FecR"/>
    <property type="match status" value="1"/>
</dbReference>
<feature type="domain" description="Protein FecR C-terminal" evidence="3">
    <location>
        <begin position="253"/>
        <end position="321"/>
    </location>
</feature>
<evidence type="ECO:0000259" key="3">
    <source>
        <dbReference type="Pfam" id="PF16344"/>
    </source>
</evidence>
<keyword evidence="1" id="KW-0472">Membrane</keyword>
<keyword evidence="1" id="KW-1133">Transmembrane helix</keyword>
<dbReference type="InterPro" id="IPR032508">
    <property type="entry name" value="FecR_C"/>
</dbReference>
<keyword evidence="5" id="KW-1185">Reference proteome</keyword>
<protein>
    <submittedName>
        <fullName evidence="4">DUF4974 domain-containing protein</fullName>
    </submittedName>
</protein>
<dbReference type="FunFam" id="2.60.120.1440:FF:000001">
    <property type="entry name" value="Putative anti-sigma factor"/>
    <property type="match status" value="1"/>
</dbReference>
<keyword evidence="1" id="KW-0812">Transmembrane</keyword>
<organism evidence="4 5">
    <name type="scientific">Carboxylicivirga sediminis</name>
    <dbReference type="NCBI Taxonomy" id="2006564"/>
    <lineage>
        <taxon>Bacteria</taxon>
        <taxon>Pseudomonadati</taxon>
        <taxon>Bacteroidota</taxon>
        <taxon>Bacteroidia</taxon>
        <taxon>Marinilabiliales</taxon>
        <taxon>Marinilabiliaceae</taxon>
        <taxon>Carboxylicivirga</taxon>
    </lineage>
</organism>
<feature type="domain" description="FecR protein" evidence="2">
    <location>
        <begin position="114"/>
        <end position="208"/>
    </location>
</feature>
<sequence length="326" mass="36577">MKELNDIETIIIRSLDKTATEQELAVLHGWLKASAENKTHFYQIKDTWDAAGILSPDTANAWKQLNKQVDANKKLPRWIIETIKIAAVAVLVAVATYTVFKIPQKPPVEPAMAKVVVPNGSQSTVILADGTTVRLNSGSELVYPSQFNSDVRKVELTGEGYFKVKHNTAHPFIVSAGEIDVKVLGTEFNVMAYPDLERIETTLVEGSVALNKRGTANGHIVLKPGEKAVFENNELVVAPADIELETTWTQKGFYFQSTSFEELVSRLERWYDVDIIINDDDFVDITFTGKFRNKESIWQVLDVIKMTTPIDYKTKEGKIYITLINQ</sequence>
<dbReference type="Gene3D" id="2.60.120.1440">
    <property type="match status" value="1"/>
</dbReference>
<dbReference type="RefSeq" id="WP_212191121.1">
    <property type="nucleotide sequence ID" value="NZ_JAGTAR010000016.1"/>
</dbReference>
<dbReference type="Gene3D" id="3.55.50.30">
    <property type="match status" value="1"/>
</dbReference>
<dbReference type="PANTHER" id="PTHR30273">
    <property type="entry name" value="PERIPLASMIC SIGNAL SENSOR AND SIGMA FACTOR ACTIVATOR FECR-RELATED"/>
    <property type="match status" value="1"/>
</dbReference>
<name>A0A941F4G1_9BACT</name>
<dbReference type="Proteomes" id="UP000679220">
    <property type="component" value="Unassembled WGS sequence"/>
</dbReference>
<dbReference type="Pfam" id="PF04773">
    <property type="entry name" value="FecR"/>
    <property type="match status" value="1"/>
</dbReference>
<feature type="transmembrane region" description="Helical" evidence="1">
    <location>
        <begin position="82"/>
        <end position="100"/>
    </location>
</feature>
<evidence type="ECO:0000256" key="1">
    <source>
        <dbReference type="SAM" id="Phobius"/>
    </source>
</evidence>
<reference evidence="4" key="1">
    <citation type="journal article" date="2018" name="Int. J. Syst. Evol. Microbiol.">
        <title>Carboxylicivirga sediminis sp. nov., isolated from coastal sediment.</title>
        <authorList>
            <person name="Wang F.Q."/>
            <person name="Ren L.H."/>
            <person name="Zou R.J."/>
            <person name="Sun Y.Z."/>
            <person name="Liu X.J."/>
            <person name="Jiang F."/>
            <person name="Liu L.J."/>
        </authorList>
    </citation>
    <scope>NUCLEOTIDE SEQUENCE</scope>
    <source>
        <strain evidence="4">JR1</strain>
    </source>
</reference>
<reference evidence="4" key="2">
    <citation type="submission" date="2021-04" db="EMBL/GenBank/DDBJ databases">
        <authorList>
            <person name="Zhang T."/>
            <person name="Zhang Y."/>
            <person name="Lu D."/>
            <person name="Zuo D."/>
            <person name="Du Z."/>
        </authorList>
    </citation>
    <scope>NUCLEOTIDE SEQUENCE</scope>
    <source>
        <strain evidence="4">JR1</strain>
    </source>
</reference>
<evidence type="ECO:0000313" key="5">
    <source>
        <dbReference type="Proteomes" id="UP000679220"/>
    </source>
</evidence>
<dbReference type="InterPro" id="IPR012373">
    <property type="entry name" value="Ferrdict_sens_TM"/>
</dbReference>
<accession>A0A941F4G1</accession>
<dbReference type="InterPro" id="IPR006860">
    <property type="entry name" value="FecR"/>
</dbReference>
<gene>
    <name evidence="4" type="ORF">KDU71_11690</name>
</gene>